<organism evidence="1 2">
    <name type="scientific">Sphaerulina musiva (strain SO2202)</name>
    <name type="common">Poplar stem canker fungus</name>
    <name type="synonym">Septoria musiva</name>
    <dbReference type="NCBI Taxonomy" id="692275"/>
    <lineage>
        <taxon>Eukaryota</taxon>
        <taxon>Fungi</taxon>
        <taxon>Dikarya</taxon>
        <taxon>Ascomycota</taxon>
        <taxon>Pezizomycotina</taxon>
        <taxon>Dothideomycetes</taxon>
        <taxon>Dothideomycetidae</taxon>
        <taxon>Mycosphaerellales</taxon>
        <taxon>Mycosphaerellaceae</taxon>
        <taxon>Sphaerulina</taxon>
    </lineage>
</organism>
<dbReference type="OrthoDB" id="5426798at2759"/>
<name>M3C0N7_SPHMS</name>
<dbReference type="EMBL" id="KB456263">
    <property type="protein sequence ID" value="EMF13876.1"/>
    <property type="molecule type" value="Genomic_DNA"/>
</dbReference>
<dbReference type="RefSeq" id="XP_016761997.1">
    <property type="nucleotide sequence ID" value="XM_016902540.1"/>
</dbReference>
<protein>
    <submittedName>
        <fullName evidence="1">Uncharacterized protein</fullName>
    </submittedName>
</protein>
<sequence length="127" mass="13931">MPLSDPNEGGIWIMCLLAKTPESYQPGHRHEQLLFRYDRGRAPSHTTVPAAASIYCTASRVKKLVELPRHAQWATNVPSFQTQEVFCIIEALCTDISRGMKSPRSPAESGEGIDAIVLAKVSAHESA</sequence>
<reference evidence="1 2" key="1">
    <citation type="journal article" date="2012" name="PLoS Pathog.">
        <title>Diverse lifestyles and strategies of plant pathogenesis encoded in the genomes of eighteen Dothideomycetes fungi.</title>
        <authorList>
            <person name="Ohm R.A."/>
            <person name="Feau N."/>
            <person name="Henrissat B."/>
            <person name="Schoch C.L."/>
            <person name="Horwitz B.A."/>
            <person name="Barry K.W."/>
            <person name="Condon B.J."/>
            <person name="Copeland A.C."/>
            <person name="Dhillon B."/>
            <person name="Glaser F."/>
            <person name="Hesse C.N."/>
            <person name="Kosti I."/>
            <person name="LaButti K."/>
            <person name="Lindquist E.A."/>
            <person name="Lucas S."/>
            <person name="Salamov A.A."/>
            <person name="Bradshaw R.E."/>
            <person name="Ciuffetti L."/>
            <person name="Hamelin R.C."/>
            <person name="Kema G.H.J."/>
            <person name="Lawrence C."/>
            <person name="Scott J.A."/>
            <person name="Spatafora J.W."/>
            <person name="Turgeon B.G."/>
            <person name="de Wit P.J.G.M."/>
            <person name="Zhong S."/>
            <person name="Goodwin S.B."/>
            <person name="Grigoriev I.V."/>
        </authorList>
    </citation>
    <scope>NUCLEOTIDE SEQUENCE [LARGE SCALE GENOMIC DNA]</scope>
    <source>
        <strain evidence="1 2">SO2202</strain>
    </source>
</reference>
<dbReference type="GeneID" id="27899677"/>
<proteinExistence type="predicted"/>
<accession>M3C0N7</accession>
<evidence type="ECO:0000313" key="2">
    <source>
        <dbReference type="Proteomes" id="UP000016931"/>
    </source>
</evidence>
<keyword evidence="2" id="KW-1185">Reference proteome</keyword>
<dbReference type="Proteomes" id="UP000016931">
    <property type="component" value="Unassembled WGS sequence"/>
</dbReference>
<dbReference type="AlphaFoldDB" id="M3C0N7"/>
<evidence type="ECO:0000313" key="1">
    <source>
        <dbReference type="EMBL" id="EMF13876.1"/>
    </source>
</evidence>
<gene>
    <name evidence="1" type="ORF">SEPMUDRAFT_133067</name>
</gene>
<dbReference type="HOGENOM" id="CLU_1971871_0_0_1"/>